<dbReference type="FunFam" id="2.70.70.10:FF:000001">
    <property type="entry name" value="PTS system glucose-specific IIA component"/>
    <property type="match status" value="1"/>
</dbReference>
<dbReference type="GO" id="GO:0008982">
    <property type="term" value="F:protein-N(PI)-phosphohistidine-sugar phosphotransferase activity"/>
    <property type="evidence" value="ECO:0007669"/>
    <property type="project" value="InterPro"/>
</dbReference>
<proteinExistence type="predicted"/>
<evidence type="ECO:0000256" key="4">
    <source>
        <dbReference type="ARBA" id="ARBA00022597"/>
    </source>
</evidence>
<comment type="subcellular location">
    <subcellularLocation>
        <location evidence="1">Cell membrane</location>
        <topology evidence="1">Multi-pass membrane protein</topology>
    </subcellularLocation>
</comment>
<dbReference type="InterPro" id="IPR011055">
    <property type="entry name" value="Dup_hybrid_motif"/>
</dbReference>
<evidence type="ECO:0000256" key="10">
    <source>
        <dbReference type="ARBA" id="ARBA00023136"/>
    </source>
</evidence>
<dbReference type="SUPFAM" id="SSF55604">
    <property type="entry name" value="Glucose permease domain IIB"/>
    <property type="match status" value="1"/>
</dbReference>
<feature type="transmembrane region" description="Helical" evidence="12">
    <location>
        <begin position="276"/>
        <end position="296"/>
    </location>
</feature>
<gene>
    <name evidence="16" type="ORF">BU112_07165</name>
</gene>
<feature type="transmembrane region" description="Helical" evidence="12">
    <location>
        <begin position="111"/>
        <end position="136"/>
    </location>
</feature>
<dbReference type="CDD" id="cd00212">
    <property type="entry name" value="PTS_IIB_glc"/>
    <property type="match status" value="1"/>
</dbReference>
<keyword evidence="17" id="KW-1185">Reference proteome</keyword>
<dbReference type="NCBIfam" id="TIGR00830">
    <property type="entry name" value="PTBA"/>
    <property type="match status" value="1"/>
</dbReference>
<feature type="active site" description="Phosphocysteine intermediate; for EIIB activity" evidence="11">
    <location>
        <position position="31"/>
    </location>
</feature>
<feature type="transmembrane region" description="Helical" evidence="12">
    <location>
        <begin position="180"/>
        <end position="198"/>
    </location>
</feature>
<feature type="transmembrane region" description="Helical" evidence="12">
    <location>
        <begin position="303"/>
        <end position="321"/>
    </location>
</feature>
<dbReference type="NCBIfam" id="TIGR01995">
    <property type="entry name" value="PTS-II-ABC-beta"/>
    <property type="match status" value="1"/>
</dbReference>
<feature type="transmembrane region" description="Helical" evidence="12">
    <location>
        <begin position="434"/>
        <end position="458"/>
    </location>
</feature>
<accession>A0A418IFQ0</accession>
<protein>
    <submittedName>
        <fullName evidence="16">PTS beta-glucoside transporter subunit EIIBCA</fullName>
    </submittedName>
</protein>
<feature type="domain" description="PTS EIIC type-1" evidence="15">
    <location>
        <begin position="110"/>
        <end position="472"/>
    </location>
</feature>
<evidence type="ECO:0000313" key="16">
    <source>
        <dbReference type="EMBL" id="RIN01000.1"/>
    </source>
</evidence>
<dbReference type="Gene3D" id="2.70.70.10">
    <property type="entry name" value="Glucose Permease (Domain IIA)"/>
    <property type="match status" value="1"/>
</dbReference>
<evidence type="ECO:0000256" key="5">
    <source>
        <dbReference type="ARBA" id="ARBA00022679"/>
    </source>
</evidence>
<dbReference type="Pfam" id="PF00358">
    <property type="entry name" value="PTS_EIIA_1"/>
    <property type="match status" value="1"/>
</dbReference>
<feature type="domain" description="PTS EIIB type-1" evidence="14">
    <location>
        <begin position="9"/>
        <end position="91"/>
    </location>
</feature>
<dbReference type="CDD" id="cd00210">
    <property type="entry name" value="PTS_IIA_glc"/>
    <property type="match status" value="1"/>
</dbReference>
<dbReference type="InterPro" id="IPR036878">
    <property type="entry name" value="Glu_permease_IIB"/>
</dbReference>
<dbReference type="PROSITE" id="PS00371">
    <property type="entry name" value="PTS_EIIA_TYPE_1_HIS"/>
    <property type="match status" value="1"/>
</dbReference>
<dbReference type="InterPro" id="IPR011297">
    <property type="entry name" value="PTS_IIABC_b_glu"/>
</dbReference>
<evidence type="ECO:0000259" key="14">
    <source>
        <dbReference type="PROSITE" id="PS51098"/>
    </source>
</evidence>
<organism evidence="16 17">
    <name type="scientific">Staphylococcus shinii</name>
    <dbReference type="NCBI Taxonomy" id="2912228"/>
    <lineage>
        <taxon>Bacteria</taxon>
        <taxon>Bacillati</taxon>
        <taxon>Bacillota</taxon>
        <taxon>Bacilli</taxon>
        <taxon>Bacillales</taxon>
        <taxon>Staphylococcaceae</taxon>
        <taxon>Staphylococcus</taxon>
    </lineage>
</organism>
<keyword evidence="7 12" id="KW-0812">Transmembrane</keyword>
<dbReference type="PANTHER" id="PTHR30175:SF1">
    <property type="entry name" value="PTS SYSTEM ARBUTIN-, CELLOBIOSE-, AND SALICIN-SPECIFIC EIIBC COMPONENT-RELATED"/>
    <property type="match status" value="1"/>
</dbReference>
<feature type="transmembrane region" description="Helical" evidence="12">
    <location>
        <begin position="218"/>
        <end position="237"/>
    </location>
</feature>
<feature type="transmembrane region" description="Helical" evidence="12">
    <location>
        <begin position="333"/>
        <end position="353"/>
    </location>
</feature>
<keyword evidence="3" id="KW-1003">Cell membrane</keyword>
<keyword evidence="2" id="KW-0813">Transport</keyword>
<feature type="transmembrane region" description="Helical" evidence="12">
    <location>
        <begin position="249"/>
        <end position="270"/>
    </location>
</feature>
<dbReference type="GO" id="GO:0009401">
    <property type="term" value="P:phosphoenolpyruvate-dependent sugar phosphotransferase system"/>
    <property type="evidence" value="ECO:0007669"/>
    <property type="project" value="UniProtKB-KW"/>
</dbReference>
<dbReference type="GO" id="GO:0090589">
    <property type="term" value="F:protein-phosphocysteine-trehalose phosphotransferase system transporter activity"/>
    <property type="evidence" value="ECO:0007669"/>
    <property type="project" value="TreeGrafter"/>
</dbReference>
<dbReference type="SUPFAM" id="SSF51261">
    <property type="entry name" value="Duplicated hybrid motif"/>
    <property type="match status" value="1"/>
</dbReference>
<feature type="transmembrane region" description="Helical" evidence="12">
    <location>
        <begin position="391"/>
        <end position="414"/>
    </location>
</feature>
<dbReference type="InterPro" id="IPR050558">
    <property type="entry name" value="PTS_Sugar-Specific_Components"/>
</dbReference>
<dbReference type="GO" id="GO:0015771">
    <property type="term" value="P:trehalose transport"/>
    <property type="evidence" value="ECO:0007669"/>
    <property type="project" value="TreeGrafter"/>
</dbReference>
<keyword evidence="4" id="KW-0762">Sugar transport</keyword>
<evidence type="ECO:0000256" key="12">
    <source>
        <dbReference type="SAM" id="Phobius"/>
    </source>
</evidence>
<keyword evidence="5" id="KW-0808">Transferase</keyword>
<dbReference type="InterPro" id="IPR001127">
    <property type="entry name" value="PTS_EIIA_1_perm"/>
</dbReference>
<dbReference type="GO" id="GO:0005886">
    <property type="term" value="C:plasma membrane"/>
    <property type="evidence" value="ECO:0007669"/>
    <property type="project" value="UniProtKB-SubCell"/>
</dbReference>
<dbReference type="Pfam" id="PF02378">
    <property type="entry name" value="PTS_EIIC"/>
    <property type="match status" value="1"/>
</dbReference>
<reference evidence="16 17" key="1">
    <citation type="journal article" date="2016" name="Front. Microbiol.">
        <title>Comprehensive Phylogenetic Analysis of Bovine Non-aureus Staphylococci Species Based on Whole-Genome Sequencing.</title>
        <authorList>
            <person name="Naushad S."/>
            <person name="Barkema H.W."/>
            <person name="Luby C."/>
            <person name="Condas L.A."/>
            <person name="Nobrega D.B."/>
            <person name="Carson D.A."/>
            <person name="De Buck J."/>
        </authorList>
    </citation>
    <scope>NUCLEOTIDE SEQUENCE [LARGE SCALE GENOMIC DNA]</scope>
    <source>
        <strain evidence="16 17">SNUC 4554</strain>
    </source>
</reference>
<comment type="caution">
    <text evidence="16">The sequence shown here is derived from an EMBL/GenBank/DDBJ whole genome shotgun (WGS) entry which is preliminary data.</text>
</comment>
<evidence type="ECO:0000256" key="1">
    <source>
        <dbReference type="ARBA" id="ARBA00004651"/>
    </source>
</evidence>
<dbReference type="InterPro" id="IPR018113">
    <property type="entry name" value="PTrfase_EIIB_Cys"/>
</dbReference>
<evidence type="ECO:0000256" key="9">
    <source>
        <dbReference type="ARBA" id="ARBA00022989"/>
    </source>
</evidence>
<dbReference type="InterPro" id="IPR001996">
    <property type="entry name" value="PTS_IIB_1"/>
</dbReference>
<evidence type="ECO:0000256" key="6">
    <source>
        <dbReference type="ARBA" id="ARBA00022683"/>
    </source>
</evidence>
<evidence type="ECO:0000256" key="2">
    <source>
        <dbReference type="ARBA" id="ARBA00022448"/>
    </source>
</evidence>
<keyword evidence="6" id="KW-0598">Phosphotransferase system</keyword>
<evidence type="ECO:0000313" key="17">
    <source>
        <dbReference type="Proteomes" id="UP000286317"/>
    </source>
</evidence>
<dbReference type="PANTHER" id="PTHR30175">
    <property type="entry name" value="PHOSPHOTRANSFERASE SYSTEM TRANSPORT PROTEIN"/>
    <property type="match status" value="1"/>
</dbReference>
<feature type="transmembrane region" description="Helical" evidence="12">
    <location>
        <begin position="148"/>
        <end position="168"/>
    </location>
</feature>
<name>A0A418IFQ0_9STAP</name>
<evidence type="ECO:0000259" key="15">
    <source>
        <dbReference type="PROSITE" id="PS51103"/>
    </source>
</evidence>
<dbReference type="PROSITE" id="PS51098">
    <property type="entry name" value="PTS_EIIB_TYPE_1"/>
    <property type="match status" value="1"/>
</dbReference>
<dbReference type="PROSITE" id="PS51103">
    <property type="entry name" value="PTS_EIIC_TYPE_1"/>
    <property type="match status" value="1"/>
</dbReference>
<keyword evidence="8" id="KW-0418">Kinase</keyword>
<dbReference type="OrthoDB" id="9769191at2"/>
<sequence length="633" mass="68232">MGGVNMDYKKVSKDILKHVGGKENIKHVTHCATRLRFTLYEQGKVDNESIKQMKEVIDAVDKGGQYQVVIGNEVEDVYKSLVKEGNLEDDHNNDREDGADNRNIFIKLLDIIASIFTPIIPVLAGSGMIKALIAIIDTFKLTSSDTAVHRILTVLGDAGFYFLPVILAVSAAKKFNVNQYIAIVIGGVLLHPAFIQIIKEGKTSGEGVSFLGMPVGLVDYASTVIPIILAIWFMSFVEKQLNKFIPKAIKIVLVPMFTILIVAIVTLIVLGPLGNYLGIGLSYVFATLNVHVGWLVPTLVGLFMPLLVMTGMHYALISLGINELASKNFDPIAGPGMFVSNLAQAGAAFAIVFRTKNKELKTLASSTSFTAIFGITEPVLYGVNLRYKRPLIAAMIGGGVGGLYYGITGVGRFAQIPPGILSLPGYIGPDGFGVLINAIIGIIIAFVVAFVISLILGINEETLDVEEQHNASDNNQIADKGTFIEAHVNAPITGEVIPLNEVDDPTFAAELLGKGVAIKPTEGKVYAPVDGTITALLDSHHAIGITSDDGVEILIHVGLDTVELNGQFYFPQVENGQEIKQGQLLLEFDSKQINDAGYDTTTPVIITNTAEFDDVETIVNQTVTHDEKIMNIS</sequence>
<evidence type="ECO:0000259" key="13">
    <source>
        <dbReference type="PROSITE" id="PS51093"/>
    </source>
</evidence>
<dbReference type="InterPro" id="IPR003352">
    <property type="entry name" value="PTS_EIIC"/>
</dbReference>
<dbReference type="Pfam" id="PF00367">
    <property type="entry name" value="PTS_EIIB"/>
    <property type="match status" value="1"/>
</dbReference>
<evidence type="ECO:0000256" key="11">
    <source>
        <dbReference type="PROSITE-ProRule" id="PRU00421"/>
    </source>
</evidence>
<dbReference type="PROSITE" id="PS51093">
    <property type="entry name" value="PTS_EIIA_TYPE_1"/>
    <property type="match status" value="1"/>
</dbReference>
<dbReference type="InterPro" id="IPR013013">
    <property type="entry name" value="PTS_EIIC_1"/>
</dbReference>
<dbReference type="GO" id="GO:0016301">
    <property type="term" value="F:kinase activity"/>
    <property type="evidence" value="ECO:0007669"/>
    <property type="project" value="UniProtKB-KW"/>
</dbReference>
<dbReference type="AlphaFoldDB" id="A0A418IFQ0"/>
<dbReference type="EMBL" id="QXUF01000041">
    <property type="protein sequence ID" value="RIN01000.1"/>
    <property type="molecule type" value="Genomic_DNA"/>
</dbReference>
<dbReference type="FunFam" id="3.30.1360.60:FF:000001">
    <property type="entry name" value="PTS system glucose-specific IIBC component PtsG"/>
    <property type="match status" value="1"/>
</dbReference>
<feature type="domain" description="PTS EIIA type-1" evidence="13">
    <location>
        <begin position="504"/>
        <end position="608"/>
    </location>
</feature>
<evidence type="ECO:0000256" key="3">
    <source>
        <dbReference type="ARBA" id="ARBA00022475"/>
    </source>
</evidence>
<keyword evidence="10 12" id="KW-0472">Membrane</keyword>
<dbReference type="Gene3D" id="3.30.1360.60">
    <property type="entry name" value="Glucose permease domain IIB"/>
    <property type="match status" value="1"/>
</dbReference>
<evidence type="ECO:0000256" key="7">
    <source>
        <dbReference type="ARBA" id="ARBA00022692"/>
    </source>
</evidence>
<dbReference type="Proteomes" id="UP000286317">
    <property type="component" value="Unassembled WGS sequence"/>
</dbReference>
<dbReference type="PROSITE" id="PS01035">
    <property type="entry name" value="PTS_EIIB_TYPE_1_CYS"/>
    <property type="match status" value="1"/>
</dbReference>
<keyword evidence="9 12" id="KW-1133">Transmembrane helix</keyword>
<evidence type="ECO:0000256" key="8">
    <source>
        <dbReference type="ARBA" id="ARBA00022777"/>
    </source>
</evidence>